<comment type="caution">
    <text evidence="9">The sequence shown here is derived from an EMBL/GenBank/DDBJ whole genome shotgun (WGS) entry which is preliminary data.</text>
</comment>
<dbReference type="SUPFAM" id="SSF141523">
    <property type="entry name" value="L,D-transpeptidase catalytic domain-like"/>
    <property type="match status" value="1"/>
</dbReference>
<evidence type="ECO:0000256" key="5">
    <source>
        <dbReference type="ARBA" id="ARBA00022984"/>
    </source>
</evidence>
<accession>A0ABW2DK88</accession>
<proteinExistence type="inferred from homology"/>
<dbReference type="InterPro" id="IPR038063">
    <property type="entry name" value="Transpep_catalytic_dom"/>
</dbReference>
<evidence type="ECO:0000256" key="4">
    <source>
        <dbReference type="ARBA" id="ARBA00022960"/>
    </source>
</evidence>
<keyword evidence="4 7" id="KW-0133">Cell shape</keyword>
<comment type="pathway">
    <text evidence="1 7">Cell wall biogenesis; peptidoglycan biosynthesis.</text>
</comment>
<dbReference type="InterPro" id="IPR005490">
    <property type="entry name" value="LD_TPept_cat_dom"/>
</dbReference>
<evidence type="ECO:0000256" key="2">
    <source>
        <dbReference type="ARBA" id="ARBA00005992"/>
    </source>
</evidence>
<name>A0ABW2DK88_9BACT</name>
<feature type="domain" description="L,D-TPase catalytic" evidence="8">
    <location>
        <begin position="35"/>
        <end position="171"/>
    </location>
</feature>
<dbReference type="RefSeq" id="WP_066623716.1">
    <property type="nucleotide sequence ID" value="NZ_JBHSYQ010000003.1"/>
</dbReference>
<dbReference type="Gene3D" id="2.40.440.10">
    <property type="entry name" value="L,D-transpeptidase catalytic domain-like"/>
    <property type="match status" value="1"/>
</dbReference>
<dbReference type="EMBL" id="JBHSYQ010000003">
    <property type="protein sequence ID" value="MFC6996744.1"/>
    <property type="molecule type" value="Genomic_DNA"/>
</dbReference>
<dbReference type="PANTHER" id="PTHR36699">
    <property type="entry name" value="LD-TRANSPEPTIDASE"/>
    <property type="match status" value="1"/>
</dbReference>
<evidence type="ECO:0000313" key="10">
    <source>
        <dbReference type="Proteomes" id="UP001596405"/>
    </source>
</evidence>
<evidence type="ECO:0000256" key="6">
    <source>
        <dbReference type="ARBA" id="ARBA00023316"/>
    </source>
</evidence>
<evidence type="ECO:0000313" key="9">
    <source>
        <dbReference type="EMBL" id="MFC6996744.1"/>
    </source>
</evidence>
<evidence type="ECO:0000259" key="8">
    <source>
        <dbReference type="PROSITE" id="PS52029"/>
    </source>
</evidence>
<dbReference type="Proteomes" id="UP001596405">
    <property type="component" value="Unassembled WGS sequence"/>
</dbReference>
<evidence type="ECO:0000256" key="7">
    <source>
        <dbReference type="PROSITE-ProRule" id="PRU01373"/>
    </source>
</evidence>
<feature type="active site" description="Nucleophile" evidence="7">
    <location>
        <position position="147"/>
    </location>
</feature>
<keyword evidence="5 7" id="KW-0573">Peptidoglycan synthesis</keyword>
<gene>
    <name evidence="9" type="ORF">ACFQHR_03870</name>
</gene>
<reference evidence="10" key="1">
    <citation type="journal article" date="2019" name="Int. J. Syst. Evol. Microbiol.">
        <title>The Global Catalogue of Microorganisms (GCM) 10K type strain sequencing project: providing services to taxonomists for standard genome sequencing and annotation.</title>
        <authorList>
            <consortium name="The Broad Institute Genomics Platform"/>
            <consortium name="The Broad Institute Genome Sequencing Center for Infectious Disease"/>
            <person name="Wu L."/>
            <person name="Ma J."/>
        </authorList>
    </citation>
    <scope>NUCLEOTIDE SEQUENCE [LARGE SCALE GENOMIC DNA]</scope>
    <source>
        <strain evidence="10">CGMCC 4.7393</strain>
    </source>
</reference>
<protein>
    <submittedName>
        <fullName evidence="9">Murein L,D-transpeptidase family protein</fullName>
        <ecNumber evidence="9">2.-.-.-</ecNumber>
    </submittedName>
</protein>
<dbReference type="PANTHER" id="PTHR36699:SF1">
    <property type="entry name" value="L,D-TRANSPEPTIDASE YAFK-RELATED"/>
    <property type="match status" value="1"/>
</dbReference>
<evidence type="ECO:0000256" key="3">
    <source>
        <dbReference type="ARBA" id="ARBA00022679"/>
    </source>
</evidence>
<dbReference type="Pfam" id="PF03734">
    <property type="entry name" value="YkuD"/>
    <property type="match status" value="1"/>
</dbReference>
<sequence length="172" mass="18916">MKKVIMALLLLIMAVAATYALYPISAKLPKNTTFDQLEVLKSERKLLAYSKGKVIRSYNISLGANPEGHKQYEGDNKTPEGTYTIHDKNPNSGYHKNLGVSYPNVQDKAAAKKLGKSPGGDIKIHGLRNGVGFIGRLHRFMDWTHGCLAVTDAEIDELYAHTPVGTPIEIKP</sequence>
<feature type="active site" description="Proton donor/acceptor" evidence="7">
    <location>
        <position position="125"/>
    </location>
</feature>
<keyword evidence="10" id="KW-1185">Reference proteome</keyword>
<dbReference type="PROSITE" id="PS52029">
    <property type="entry name" value="LD_TPASE"/>
    <property type="match status" value="1"/>
</dbReference>
<organism evidence="9 10">
    <name type="scientific">Rufibacter roseus</name>
    <dbReference type="NCBI Taxonomy" id="1567108"/>
    <lineage>
        <taxon>Bacteria</taxon>
        <taxon>Pseudomonadati</taxon>
        <taxon>Bacteroidota</taxon>
        <taxon>Cytophagia</taxon>
        <taxon>Cytophagales</taxon>
        <taxon>Hymenobacteraceae</taxon>
        <taxon>Rufibacter</taxon>
    </lineage>
</organism>
<keyword evidence="6 7" id="KW-0961">Cell wall biogenesis/degradation</keyword>
<dbReference type="GO" id="GO:0016740">
    <property type="term" value="F:transferase activity"/>
    <property type="evidence" value="ECO:0007669"/>
    <property type="project" value="UniProtKB-KW"/>
</dbReference>
<evidence type="ECO:0000256" key="1">
    <source>
        <dbReference type="ARBA" id="ARBA00004752"/>
    </source>
</evidence>
<comment type="similarity">
    <text evidence="2">Belongs to the YkuD family.</text>
</comment>
<dbReference type="EC" id="2.-.-.-" evidence="9"/>
<keyword evidence="3 9" id="KW-0808">Transferase</keyword>
<dbReference type="CDD" id="cd16913">
    <property type="entry name" value="YkuD_like"/>
    <property type="match status" value="1"/>
</dbReference>